<dbReference type="InterPro" id="IPR033939">
    <property type="entry name" value="BCAT_family"/>
</dbReference>
<evidence type="ECO:0000256" key="2">
    <source>
        <dbReference type="ARBA" id="ARBA00009320"/>
    </source>
</evidence>
<comment type="cofactor">
    <cofactor evidence="1 10">
        <name>pyridoxal 5'-phosphate</name>
        <dbReference type="ChEBI" id="CHEBI:597326"/>
    </cofactor>
</comment>
<dbReference type="PIRSF" id="PIRSF006468">
    <property type="entry name" value="BCAT1"/>
    <property type="match status" value="1"/>
</dbReference>
<dbReference type="AlphaFoldDB" id="A0A1D2MZF8"/>
<keyword evidence="5 11" id="KW-0808">Transferase</keyword>
<dbReference type="InterPro" id="IPR018300">
    <property type="entry name" value="Aminotrans_IV_CS"/>
</dbReference>
<evidence type="ECO:0000256" key="10">
    <source>
        <dbReference type="RuleBase" id="RU004516"/>
    </source>
</evidence>
<keyword evidence="13" id="KW-1185">Reference proteome</keyword>
<accession>A0A1D2MZF8</accession>
<dbReference type="GO" id="GO:0052656">
    <property type="term" value="F:L-isoleucine-2-oxoglutarate transaminase activity"/>
    <property type="evidence" value="ECO:0007669"/>
    <property type="project" value="RHEA"/>
</dbReference>
<organism evidence="12 13">
    <name type="scientific">Orchesella cincta</name>
    <name type="common">Springtail</name>
    <name type="synonym">Podura cincta</name>
    <dbReference type="NCBI Taxonomy" id="48709"/>
    <lineage>
        <taxon>Eukaryota</taxon>
        <taxon>Metazoa</taxon>
        <taxon>Ecdysozoa</taxon>
        <taxon>Arthropoda</taxon>
        <taxon>Hexapoda</taxon>
        <taxon>Collembola</taxon>
        <taxon>Entomobryomorpha</taxon>
        <taxon>Entomobryoidea</taxon>
        <taxon>Orchesellidae</taxon>
        <taxon>Orchesellinae</taxon>
        <taxon>Orchesella</taxon>
    </lineage>
</organism>
<dbReference type="InterPro" id="IPR036038">
    <property type="entry name" value="Aminotransferase-like"/>
</dbReference>
<proteinExistence type="inferred from homology"/>
<dbReference type="EC" id="2.6.1.42" evidence="11"/>
<evidence type="ECO:0000256" key="7">
    <source>
        <dbReference type="ARBA" id="ARBA00023304"/>
    </source>
</evidence>
<dbReference type="Proteomes" id="UP000094527">
    <property type="component" value="Unassembled WGS sequence"/>
</dbReference>
<comment type="catalytic activity">
    <reaction evidence="11">
        <text>L-valine + 2-oxoglutarate = 3-methyl-2-oxobutanoate + L-glutamate</text>
        <dbReference type="Rhea" id="RHEA:24813"/>
        <dbReference type="ChEBI" id="CHEBI:11851"/>
        <dbReference type="ChEBI" id="CHEBI:16810"/>
        <dbReference type="ChEBI" id="CHEBI:29985"/>
        <dbReference type="ChEBI" id="CHEBI:57762"/>
        <dbReference type="EC" id="2.6.1.42"/>
    </reaction>
</comment>
<dbReference type="PANTHER" id="PTHR11825">
    <property type="entry name" value="SUBGROUP IIII AMINOTRANSFERASE"/>
    <property type="match status" value="1"/>
</dbReference>
<dbReference type="InterPro" id="IPR043132">
    <property type="entry name" value="BCAT-like_C"/>
</dbReference>
<dbReference type="GO" id="GO:0009099">
    <property type="term" value="P:L-valine biosynthetic process"/>
    <property type="evidence" value="ECO:0007669"/>
    <property type="project" value="TreeGrafter"/>
</dbReference>
<dbReference type="EMBL" id="LJIJ01000355">
    <property type="protein sequence ID" value="ODM98426.1"/>
    <property type="molecule type" value="Genomic_DNA"/>
</dbReference>
<dbReference type="PANTHER" id="PTHR11825:SF44">
    <property type="entry name" value="BRANCHED-CHAIN-AMINO-ACID AMINOTRANSFERASE"/>
    <property type="match status" value="1"/>
</dbReference>
<evidence type="ECO:0000256" key="5">
    <source>
        <dbReference type="ARBA" id="ARBA00022679"/>
    </source>
</evidence>
<evidence type="ECO:0000256" key="4">
    <source>
        <dbReference type="ARBA" id="ARBA00022605"/>
    </source>
</evidence>
<dbReference type="Gene3D" id="3.20.10.10">
    <property type="entry name" value="D-amino Acid Aminotransferase, subunit A, domain 2"/>
    <property type="match status" value="1"/>
</dbReference>
<dbReference type="InterPro" id="IPR001544">
    <property type="entry name" value="Aminotrans_IV"/>
</dbReference>
<keyword evidence="4 11" id="KW-0028">Amino-acid biosynthesis</keyword>
<dbReference type="FunFam" id="3.30.470.10:FF:000002">
    <property type="entry name" value="Branched-chain-amino-acid aminotransferase"/>
    <property type="match status" value="1"/>
</dbReference>
<dbReference type="InterPro" id="IPR005786">
    <property type="entry name" value="B_amino_transII"/>
</dbReference>
<dbReference type="GO" id="GO:0005739">
    <property type="term" value="C:mitochondrion"/>
    <property type="evidence" value="ECO:0007669"/>
    <property type="project" value="TreeGrafter"/>
</dbReference>
<keyword evidence="7 11" id="KW-0100">Branched-chain amino acid biosynthesis</keyword>
<gene>
    <name evidence="12" type="ORF">Ocin01_08252</name>
</gene>
<comment type="similarity">
    <text evidence="2 9">Belongs to the class-IV pyridoxal-phosphate-dependent aminotransferase family.</text>
</comment>
<comment type="catalytic activity">
    <reaction evidence="11">
        <text>L-isoleucine + 2-oxoglutarate = (S)-3-methyl-2-oxopentanoate + L-glutamate</text>
        <dbReference type="Rhea" id="RHEA:24801"/>
        <dbReference type="ChEBI" id="CHEBI:16810"/>
        <dbReference type="ChEBI" id="CHEBI:29985"/>
        <dbReference type="ChEBI" id="CHEBI:35146"/>
        <dbReference type="ChEBI" id="CHEBI:58045"/>
        <dbReference type="EC" id="2.6.1.42"/>
    </reaction>
</comment>
<protein>
    <recommendedName>
        <fullName evidence="11">Branched-chain-amino-acid aminotransferase</fullName>
        <ecNumber evidence="11">2.6.1.42</ecNumber>
    </recommendedName>
</protein>
<comment type="catalytic activity">
    <reaction evidence="11">
        <text>L-leucine + 2-oxoglutarate = 4-methyl-2-oxopentanoate + L-glutamate</text>
        <dbReference type="Rhea" id="RHEA:18321"/>
        <dbReference type="ChEBI" id="CHEBI:16810"/>
        <dbReference type="ChEBI" id="CHEBI:17865"/>
        <dbReference type="ChEBI" id="CHEBI:29985"/>
        <dbReference type="ChEBI" id="CHEBI:57427"/>
        <dbReference type="EC" id="2.6.1.42"/>
    </reaction>
</comment>
<dbReference type="GO" id="GO:0052654">
    <property type="term" value="F:L-leucine-2-oxoglutarate transaminase activity"/>
    <property type="evidence" value="ECO:0007669"/>
    <property type="project" value="RHEA"/>
</dbReference>
<evidence type="ECO:0000256" key="3">
    <source>
        <dbReference type="ARBA" id="ARBA00022576"/>
    </source>
</evidence>
<dbReference type="NCBIfam" id="NF009897">
    <property type="entry name" value="PRK13357.1"/>
    <property type="match status" value="1"/>
</dbReference>
<dbReference type="InterPro" id="IPR043131">
    <property type="entry name" value="BCAT-like_N"/>
</dbReference>
<dbReference type="PROSITE" id="PS00770">
    <property type="entry name" value="AA_TRANSFER_CLASS_4"/>
    <property type="match status" value="1"/>
</dbReference>
<dbReference type="OMA" id="TDFRFIA"/>
<dbReference type="GO" id="GO:0052655">
    <property type="term" value="F:L-valine-2-oxoglutarate transaminase activity"/>
    <property type="evidence" value="ECO:0007669"/>
    <property type="project" value="RHEA"/>
</dbReference>
<dbReference type="FunFam" id="3.20.10.10:FF:000004">
    <property type="entry name" value="Branched-chain-amino-acid aminotransferase"/>
    <property type="match status" value="1"/>
</dbReference>
<dbReference type="NCBIfam" id="TIGR01123">
    <property type="entry name" value="ilvE_II"/>
    <property type="match status" value="1"/>
</dbReference>
<dbReference type="CDD" id="cd01557">
    <property type="entry name" value="BCAT_beta_family"/>
    <property type="match status" value="1"/>
</dbReference>
<evidence type="ECO:0000256" key="6">
    <source>
        <dbReference type="ARBA" id="ARBA00022898"/>
    </source>
</evidence>
<keyword evidence="6 10" id="KW-0663">Pyridoxal phosphate</keyword>
<evidence type="ECO:0000256" key="11">
    <source>
        <dbReference type="RuleBase" id="RU004517"/>
    </source>
</evidence>
<dbReference type="OrthoDB" id="1732691at2759"/>
<dbReference type="GO" id="GO:0009098">
    <property type="term" value="P:L-leucine biosynthetic process"/>
    <property type="evidence" value="ECO:0007669"/>
    <property type="project" value="TreeGrafter"/>
</dbReference>
<evidence type="ECO:0000313" key="12">
    <source>
        <dbReference type="EMBL" id="ODM98426.1"/>
    </source>
</evidence>
<evidence type="ECO:0000256" key="9">
    <source>
        <dbReference type="RuleBase" id="RU004106"/>
    </source>
</evidence>
<dbReference type="SUPFAM" id="SSF56752">
    <property type="entry name" value="D-aminoacid aminotransferase-like PLP-dependent enzymes"/>
    <property type="match status" value="1"/>
</dbReference>
<dbReference type="Gene3D" id="3.30.470.10">
    <property type="match status" value="1"/>
</dbReference>
<sequence length="410" mass="45992">MASLGRTFRLLRLLPAELQTSHVKPAVAFRVSSSTRNFSTEELPDGTFKASDVEVTLTAPHKLQAKPDVGNLIFGRTFTDHMFTVEWDKQAQWGKPQIKPMGNLPIHPAAKVLHYAIELFEGMKAYRGVDGRIRLFRPDLNMQRILRGAKRAMLPTFDPNEFIGCIKKLVKIEQEWIPHSETSSLYIRPTYIGTDPSLGVALSNNAMLYIILCPVGPYFATGFKPVSLYADPKYVRAWPGGCGDQKLGSNYGPTVFVQKTAEARGQQQVLWLYGEDHQLTEVGTMNIFFVVRNANGEKELITPPLNGLILPGVTRFSVLDLCREWKELKITERTITMAEVQQLTKENRLLEMFGAGTACIVCPVCSISYLGEKIDIPTAEQENPVYMKVLNTLSNIFYGKINHPWGVLVD</sequence>
<dbReference type="Pfam" id="PF01063">
    <property type="entry name" value="Aminotran_4"/>
    <property type="match status" value="1"/>
</dbReference>
<evidence type="ECO:0000313" key="13">
    <source>
        <dbReference type="Proteomes" id="UP000094527"/>
    </source>
</evidence>
<dbReference type="STRING" id="48709.A0A1D2MZF8"/>
<keyword evidence="3 11" id="KW-0032">Aminotransferase</keyword>
<feature type="modified residue" description="N6-(pyridoxal phosphate)lysine" evidence="8">
    <location>
        <position position="246"/>
    </location>
</feature>
<comment type="caution">
    <text evidence="12">The sequence shown here is derived from an EMBL/GenBank/DDBJ whole genome shotgun (WGS) entry which is preliminary data.</text>
</comment>
<evidence type="ECO:0000256" key="8">
    <source>
        <dbReference type="PIRSR" id="PIRSR006468-1"/>
    </source>
</evidence>
<reference evidence="12 13" key="1">
    <citation type="journal article" date="2016" name="Genome Biol. Evol.">
        <title>Gene Family Evolution Reflects Adaptation to Soil Environmental Stressors in the Genome of the Collembolan Orchesella cincta.</title>
        <authorList>
            <person name="Faddeeva-Vakhrusheva A."/>
            <person name="Derks M.F."/>
            <person name="Anvar S.Y."/>
            <person name="Agamennone V."/>
            <person name="Suring W."/>
            <person name="Smit S."/>
            <person name="van Straalen N.M."/>
            <person name="Roelofs D."/>
        </authorList>
    </citation>
    <scope>NUCLEOTIDE SEQUENCE [LARGE SCALE GENOMIC DNA]</scope>
    <source>
        <tissue evidence="12">Mixed pool</tissue>
    </source>
</reference>
<name>A0A1D2MZF8_ORCCI</name>
<evidence type="ECO:0000256" key="1">
    <source>
        <dbReference type="ARBA" id="ARBA00001933"/>
    </source>
</evidence>